<keyword evidence="14" id="KW-1185">Reference proteome</keyword>
<dbReference type="GO" id="GO:0003697">
    <property type="term" value="F:single-stranded DNA binding"/>
    <property type="evidence" value="ECO:0007669"/>
    <property type="project" value="TreeGrafter"/>
</dbReference>
<dbReference type="GO" id="GO:0000724">
    <property type="term" value="P:double-strand break repair via homologous recombination"/>
    <property type="evidence" value="ECO:0007669"/>
    <property type="project" value="TreeGrafter"/>
</dbReference>
<evidence type="ECO:0000256" key="5">
    <source>
        <dbReference type="ARBA" id="ARBA00022741"/>
    </source>
</evidence>
<evidence type="ECO:0000256" key="2">
    <source>
        <dbReference type="ARBA" id="ARBA00004286"/>
    </source>
</evidence>
<dbReference type="GO" id="GO:0030915">
    <property type="term" value="C:Smc5-Smc6 complex"/>
    <property type="evidence" value="ECO:0007669"/>
    <property type="project" value="TreeGrafter"/>
</dbReference>
<dbReference type="GO" id="GO:0005634">
    <property type="term" value="C:nucleus"/>
    <property type="evidence" value="ECO:0007669"/>
    <property type="project" value="UniProtKB-SubCell"/>
</dbReference>
<evidence type="ECO:0000256" key="7">
    <source>
        <dbReference type="ARBA" id="ARBA00022840"/>
    </source>
</evidence>
<evidence type="ECO:0000256" key="4">
    <source>
        <dbReference type="ARBA" id="ARBA00022454"/>
    </source>
</evidence>
<gene>
    <name evidence="13" type="ORF">X975_24313</name>
</gene>
<evidence type="ECO:0000256" key="10">
    <source>
        <dbReference type="ARBA" id="ARBA00023204"/>
    </source>
</evidence>
<dbReference type="GO" id="GO:0003684">
    <property type="term" value="F:damaged DNA binding"/>
    <property type="evidence" value="ECO:0007669"/>
    <property type="project" value="TreeGrafter"/>
</dbReference>
<evidence type="ECO:0000256" key="11">
    <source>
        <dbReference type="ARBA" id="ARBA00023242"/>
    </source>
</evidence>
<comment type="subcellular location">
    <subcellularLocation>
        <location evidence="2">Chromosome</location>
    </subcellularLocation>
    <subcellularLocation>
        <location evidence="1">Nucleus</location>
    </subcellularLocation>
</comment>
<protein>
    <submittedName>
        <fullName evidence="13">Structural maintenance of chromosomes protein 6</fullName>
    </submittedName>
</protein>
<dbReference type="PANTHER" id="PTHR19306:SF6">
    <property type="entry name" value="STRUCTURAL MAINTENANCE OF CHROMOSOMES PROTEIN 6"/>
    <property type="match status" value="1"/>
</dbReference>
<keyword evidence="10" id="KW-0234">DNA repair</keyword>
<keyword evidence="5" id="KW-0547">Nucleotide-binding</keyword>
<keyword evidence="7" id="KW-0067">ATP-binding</keyword>
<dbReference type="EMBL" id="KK117166">
    <property type="protein sequence ID" value="KFM69731.1"/>
    <property type="molecule type" value="Genomic_DNA"/>
</dbReference>
<evidence type="ECO:0000256" key="3">
    <source>
        <dbReference type="ARBA" id="ARBA00006793"/>
    </source>
</evidence>
<feature type="coiled-coil region" evidence="12">
    <location>
        <begin position="319"/>
        <end position="353"/>
    </location>
</feature>
<keyword evidence="6" id="KW-0227">DNA damage</keyword>
<evidence type="ECO:0000313" key="14">
    <source>
        <dbReference type="Proteomes" id="UP000054359"/>
    </source>
</evidence>
<dbReference type="OrthoDB" id="10072614at2759"/>
<dbReference type="GO" id="GO:0005524">
    <property type="term" value="F:ATP binding"/>
    <property type="evidence" value="ECO:0007669"/>
    <property type="project" value="UniProtKB-KW"/>
</dbReference>
<keyword evidence="8 12" id="KW-0175">Coiled coil</keyword>
<reference evidence="13 14" key="1">
    <citation type="submission" date="2013-11" db="EMBL/GenBank/DDBJ databases">
        <title>Genome sequencing of Stegodyphus mimosarum.</title>
        <authorList>
            <person name="Bechsgaard J."/>
        </authorList>
    </citation>
    <scope>NUCLEOTIDE SEQUENCE [LARGE SCALE GENOMIC DNA]</scope>
</reference>
<evidence type="ECO:0000256" key="6">
    <source>
        <dbReference type="ARBA" id="ARBA00022763"/>
    </source>
</evidence>
<dbReference type="Proteomes" id="UP000054359">
    <property type="component" value="Unassembled WGS sequence"/>
</dbReference>
<dbReference type="GO" id="GO:0035861">
    <property type="term" value="C:site of double-strand break"/>
    <property type="evidence" value="ECO:0007669"/>
    <property type="project" value="TreeGrafter"/>
</dbReference>
<dbReference type="OMA" id="CARINTE"/>
<evidence type="ECO:0000256" key="9">
    <source>
        <dbReference type="ARBA" id="ARBA00023172"/>
    </source>
</evidence>
<keyword evidence="9" id="KW-0233">DNA recombination</keyword>
<keyword evidence="4" id="KW-0158">Chromosome</keyword>
<proteinExistence type="inferred from homology"/>
<evidence type="ECO:0000256" key="8">
    <source>
        <dbReference type="ARBA" id="ARBA00023054"/>
    </source>
</evidence>
<feature type="non-terminal residue" evidence="13">
    <location>
        <position position="517"/>
    </location>
</feature>
<dbReference type="Gene3D" id="3.40.50.300">
    <property type="entry name" value="P-loop containing nucleotide triphosphate hydrolases"/>
    <property type="match status" value="1"/>
</dbReference>
<dbReference type="InterPro" id="IPR027417">
    <property type="entry name" value="P-loop_NTPase"/>
</dbReference>
<evidence type="ECO:0000256" key="12">
    <source>
        <dbReference type="SAM" id="Coils"/>
    </source>
</evidence>
<accession>A0A087TX92</accession>
<evidence type="ECO:0000313" key="13">
    <source>
        <dbReference type="EMBL" id="KFM69731.1"/>
    </source>
</evidence>
<dbReference type="PANTHER" id="PTHR19306">
    <property type="entry name" value="STRUCTURAL MAINTENANCE OF CHROMOSOMES 5,6 SMC5, SMC6"/>
    <property type="match status" value="1"/>
</dbReference>
<dbReference type="STRING" id="407821.A0A087TX92"/>
<organism evidence="13 14">
    <name type="scientific">Stegodyphus mimosarum</name>
    <name type="common">African social velvet spider</name>
    <dbReference type="NCBI Taxonomy" id="407821"/>
    <lineage>
        <taxon>Eukaryota</taxon>
        <taxon>Metazoa</taxon>
        <taxon>Ecdysozoa</taxon>
        <taxon>Arthropoda</taxon>
        <taxon>Chelicerata</taxon>
        <taxon>Arachnida</taxon>
        <taxon>Araneae</taxon>
        <taxon>Araneomorphae</taxon>
        <taxon>Entelegynae</taxon>
        <taxon>Eresoidea</taxon>
        <taxon>Eresidae</taxon>
        <taxon>Stegodyphus</taxon>
    </lineage>
</organism>
<keyword evidence="11" id="KW-0539">Nucleus</keyword>
<dbReference type="SUPFAM" id="SSF52540">
    <property type="entry name" value="P-loop containing nucleoside triphosphate hydrolases"/>
    <property type="match status" value="1"/>
</dbReference>
<sequence>MPSVIVSKYLESVHYVEPFKAKSSYPTVLDMLNIKDPVIANCLIDRAKIENIILIDNRDAAIELMMNAPPMYCSSTFLENGDQILPKPYRYYSCTKKHSSCLLRSFCQEDIREKEAEINVLNDKIKTKIYKIAAVHDCKMKYSSTRKTNEEDIAKLRCVEGELIQKLEAKRKVEKPVDLSDMQSDLDHLLKENEKIEEKIKDCEAHISKQNIELKNLREKSKAEYNIISKKQEENQCLITEIRNCKKKVDSLTALIQKYESTLKILLKKEEESTKATSEIRKKAELAAKNAEQFCARINTEKSPSAIEQRLRDTKKALEEASNCDRENLKERYEEKKAKLEKAKSELKAIESNIIILGEMMDKRIKKFKIVLQQTKLCLSLSFTTTLAGNRFEGELIFDDVKRTLILKAAPKTDQSKHQDYTCQALSGGERSFVTICFLLSLWERIEMPFRILDEYDVFMDSEKRHLSVNLLTKTAEQKKDVQFIFLSPLELPLMRDSPHIKVHKMPPPKRKRADDD</sequence>
<comment type="similarity">
    <text evidence="3">Belongs to the SMC family. SMC6 subfamily.</text>
</comment>
<evidence type="ECO:0000256" key="1">
    <source>
        <dbReference type="ARBA" id="ARBA00004123"/>
    </source>
</evidence>
<name>A0A087TX92_STEMI</name>
<feature type="coiled-coil region" evidence="12">
    <location>
        <begin position="179"/>
        <end position="269"/>
    </location>
</feature>
<dbReference type="AlphaFoldDB" id="A0A087TX92"/>